<feature type="compositionally biased region" description="Polar residues" evidence="1">
    <location>
        <begin position="144"/>
        <end position="158"/>
    </location>
</feature>
<organism evidence="2">
    <name type="scientific">Auxenochlorella protothecoides</name>
    <name type="common">Green microalga</name>
    <name type="synonym">Chlorella protothecoides</name>
    <dbReference type="NCBI Taxonomy" id="3075"/>
    <lineage>
        <taxon>Eukaryota</taxon>
        <taxon>Viridiplantae</taxon>
        <taxon>Chlorophyta</taxon>
        <taxon>core chlorophytes</taxon>
        <taxon>Trebouxiophyceae</taxon>
        <taxon>Chlorellales</taxon>
        <taxon>Chlorellaceae</taxon>
        <taxon>Auxenochlorella</taxon>
    </lineage>
</organism>
<evidence type="ECO:0000313" key="2">
    <source>
        <dbReference type="EMBL" id="JAT75113.1"/>
    </source>
</evidence>
<feature type="compositionally biased region" description="Low complexity" evidence="1">
    <location>
        <begin position="197"/>
        <end position="211"/>
    </location>
</feature>
<evidence type="ECO:0000256" key="1">
    <source>
        <dbReference type="SAM" id="MobiDB-lite"/>
    </source>
</evidence>
<feature type="compositionally biased region" description="Gly residues" evidence="1">
    <location>
        <begin position="232"/>
        <end position="242"/>
    </location>
</feature>
<protein>
    <submittedName>
        <fullName evidence="2">Uncharacterized protein</fullName>
    </submittedName>
</protein>
<dbReference type="EMBL" id="GDKF01003509">
    <property type="protein sequence ID" value="JAT75113.1"/>
    <property type="molecule type" value="Transcribed_RNA"/>
</dbReference>
<feature type="region of interest" description="Disordered" evidence="1">
    <location>
        <begin position="106"/>
        <end position="180"/>
    </location>
</feature>
<reference evidence="2" key="1">
    <citation type="submission" date="2015-08" db="EMBL/GenBank/DDBJ databases">
        <authorList>
            <person name="Babu N.S."/>
            <person name="Beckwith C.J."/>
            <person name="Beseler K.G."/>
            <person name="Brison A."/>
            <person name="Carone J.V."/>
            <person name="Caskin T.P."/>
            <person name="Diamond M."/>
            <person name="Durham M.E."/>
            <person name="Foxe J.M."/>
            <person name="Go M."/>
            <person name="Henderson B.A."/>
            <person name="Jones I.B."/>
            <person name="McGettigan J.A."/>
            <person name="Micheletti S.J."/>
            <person name="Nasrallah M.E."/>
            <person name="Ortiz D."/>
            <person name="Piller C.R."/>
            <person name="Privatt S.R."/>
            <person name="Schneider S.L."/>
            <person name="Sharp S."/>
            <person name="Smith T.C."/>
            <person name="Stanton J.D."/>
            <person name="Ullery H.E."/>
            <person name="Wilson R.J."/>
            <person name="Serrano M.G."/>
            <person name="Buck G."/>
            <person name="Lee V."/>
            <person name="Wang Y."/>
            <person name="Carvalho R."/>
            <person name="Voegtly L."/>
            <person name="Shi R."/>
            <person name="Duckworth R."/>
            <person name="Johnson A."/>
            <person name="Loviza R."/>
            <person name="Walstead R."/>
            <person name="Shah Z."/>
            <person name="Kiflezghi M."/>
            <person name="Wade K."/>
            <person name="Ball S.L."/>
            <person name="Bradley K.W."/>
            <person name="Asai D.J."/>
            <person name="Bowman C.A."/>
            <person name="Russell D.A."/>
            <person name="Pope W.H."/>
            <person name="Jacobs-Sera D."/>
            <person name="Hendrix R.W."/>
            <person name="Hatfull G.F."/>
        </authorList>
    </citation>
    <scope>NUCLEOTIDE SEQUENCE</scope>
</reference>
<feature type="compositionally biased region" description="Low complexity" evidence="1">
    <location>
        <begin position="247"/>
        <end position="256"/>
    </location>
</feature>
<gene>
    <name evidence="2" type="ORF">g.5398</name>
</gene>
<proteinExistence type="predicted"/>
<sequence length="336" mass="36271">MDTGRCCRLSIPRICGELVLSLPRIASFYSVLPRNFSSAPPYITKALPTFHPCAFTPPSPQTCWRFGQSHRSTPPCDERLCMCTAWTCCPPLTSCGTLQTMAPPLWSGSTTPLATSSSPTGRARSEPWQASGRPSPPLKALSSKVWTPQTPPTWNTCGTRPRRRCAAPPPTSSCASPTWTTCGRRARCSRAGCGRQASAAGARAGGAPRPGSGRGTATRKWRMLGRGASRGTRGGDGEGTGGRVPCRRASPQPSSPRRWEASRRKPRSENQPRRMPPRRPGRRSPTATSSGAWACDQLQGRRGACRSPPRHLTPLAGQAQAYARCLGRRITERNGR</sequence>
<feature type="compositionally biased region" description="Low complexity" evidence="1">
    <location>
        <begin position="107"/>
        <end position="121"/>
    </location>
</feature>
<dbReference type="AlphaFoldDB" id="A0A1D2A867"/>
<name>A0A1D2A867_AUXPR</name>
<accession>A0A1D2A867</accession>
<feature type="compositionally biased region" description="Basic and acidic residues" evidence="1">
    <location>
        <begin position="257"/>
        <end position="272"/>
    </location>
</feature>
<feature type="region of interest" description="Disordered" evidence="1">
    <location>
        <begin position="197"/>
        <end position="295"/>
    </location>
</feature>